<dbReference type="KEGG" id="rom:EI983_12540"/>
<keyword evidence="2" id="KW-1185">Reference proteome</keyword>
<evidence type="ECO:0000313" key="1">
    <source>
        <dbReference type="EMBL" id="QGY00401.1"/>
    </source>
</evidence>
<reference evidence="2" key="1">
    <citation type="submission" date="2018-12" db="EMBL/GenBank/DDBJ databases">
        <title>Complete genome sequence of Roseovarius sp. MME-070.</title>
        <authorList>
            <person name="Nam Y.-D."/>
            <person name="Kang J."/>
            <person name="Chung W.-H."/>
            <person name="Park Y.S."/>
        </authorList>
    </citation>
    <scope>NUCLEOTIDE SEQUENCE [LARGE SCALE GENOMIC DNA]</scope>
    <source>
        <strain evidence="2">MME-070</strain>
    </source>
</reference>
<dbReference type="AlphaFoldDB" id="A0A6I6IT32"/>
<dbReference type="EMBL" id="CP034348">
    <property type="protein sequence ID" value="QGY00401.1"/>
    <property type="molecule type" value="Genomic_DNA"/>
</dbReference>
<dbReference type="Proteomes" id="UP000428330">
    <property type="component" value="Chromosome"/>
</dbReference>
<protein>
    <submittedName>
        <fullName evidence="1">Uncharacterized protein</fullName>
    </submittedName>
</protein>
<proteinExistence type="predicted"/>
<evidence type="ECO:0000313" key="2">
    <source>
        <dbReference type="Proteomes" id="UP000428330"/>
    </source>
</evidence>
<dbReference type="OrthoDB" id="7872359at2"/>
<accession>A0A6I6IT32</accession>
<name>A0A6I6IT32_9RHOB</name>
<sequence length="84" mass="8918">MLAACAEFPELDATLSDAARAAPYPQLLPVEELNARVGEPRIDAEAADGIEARVAALKARAARLRGTVLDSSTRARMQTGINEI</sequence>
<gene>
    <name evidence="1" type="ORF">EI983_12540</name>
</gene>
<organism evidence="1 2">
    <name type="scientific">Roseovarius faecimaris</name>
    <dbReference type="NCBI Taxonomy" id="2494550"/>
    <lineage>
        <taxon>Bacteria</taxon>
        <taxon>Pseudomonadati</taxon>
        <taxon>Pseudomonadota</taxon>
        <taxon>Alphaproteobacteria</taxon>
        <taxon>Rhodobacterales</taxon>
        <taxon>Roseobacteraceae</taxon>
        <taxon>Roseovarius</taxon>
    </lineage>
</organism>